<sequence length="170" mass="18624">MKKSIVVLGNHHVTGFWAVPALILGVILGLAILALVVPLTLGVTAVALVAALGAVAFALIVAAIAIIGALAFLRFGHFKHVIIRFRRDGHKQSCPLNVNLRGRDAWNTMRAYYDDNRERHSWSHAVNHAAKLYFTRDLKAILTLAIAEQYGDDMAADFSSVKGNYELNIH</sequence>
<dbReference type="RefSeq" id="WP_054679589.1">
    <property type="nucleotide sequence ID" value="NZ_AYYO01000027.1"/>
</dbReference>
<dbReference type="STRING" id="1291052.FC18_GL001541"/>
<evidence type="ECO:0000313" key="3">
    <source>
        <dbReference type="Proteomes" id="UP000051679"/>
    </source>
</evidence>
<keyword evidence="1" id="KW-0472">Membrane</keyword>
<dbReference type="PATRIC" id="fig|1291052.5.peg.1566"/>
<dbReference type="AlphaFoldDB" id="A0A0R1ZLM7"/>
<keyword evidence="1" id="KW-0812">Transmembrane</keyword>
<proteinExistence type="predicted"/>
<evidence type="ECO:0000313" key="2">
    <source>
        <dbReference type="EMBL" id="KRM55250.1"/>
    </source>
</evidence>
<keyword evidence="3" id="KW-1185">Reference proteome</keyword>
<name>A0A0R1ZLM7_9LACO</name>
<comment type="caution">
    <text evidence="2">The sequence shown here is derived from an EMBL/GenBank/DDBJ whole genome shotgun (WGS) entry which is preliminary data.</text>
</comment>
<feature type="transmembrane region" description="Helical" evidence="1">
    <location>
        <begin position="43"/>
        <end position="76"/>
    </location>
</feature>
<keyword evidence="1" id="KW-1133">Transmembrane helix</keyword>
<gene>
    <name evidence="2" type="ORF">FC18_GL001541</name>
</gene>
<accession>A0A0R1ZLM7</accession>
<organism evidence="2 3">
    <name type="scientific">Lacticaseibacillus sharpeae JCM 1186 = DSM 20505</name>
    <dbReference type="NCBI Taxonomy" id="1291052"/>
    <lineage>
        <taxon>Bacteria</taxon>
        <taxon>Bacillati</taxon>
        <taxon>Bacillota</taxon>
        <taxon>Bacilli</taxon>
        <taxon>Lactobacillales</taxon>
        <taxon>Lactobacillaceae</taxon>
        <taxon>Lacticaseibacillus</taxon>
    </lineage>
</organism>
<dbReference type="Proteomes" id="UP000051679">
    <property type="component" value="Unassembled WGS sequence"/>
</dbReference>
<reference evidence="2 3" key="1">
    <citation type="journal article" date="2015" name="Genome Announc.">
        <title>Expanding the biotechnology potential of lactobacilli through comparative genomics of 213 strains and associated genera.</title>
        <authorList>
            <person name="Sun Z."/>
            <person name="Harris H.M."/>
            <person name="McCann A."/>
            <person name="Guo C."/>
            <person name="Argimon S."/>
            <person name="Zhang W."/>
            <person name="Yang X."/>
            <person name="Jeffery I.B."/>
            <person name="Cooney J.C."/>
            <person name="Kagawa T.F."/>
            <person name="Liu W."/>
            <person name="Song Y."/>
            <person name="Salvetti E."/>
            <person name="Wrobel A."/>
            <person name="Rasinkangas P."/>
            <person name="Parkhill J."/>
            <person name="Rea M.C."/>
            <person name="O'Sullivan O."/>
            <person name="Ritari J."/>
            <person name="Douillard F.P."/>
            <person name="Paul Ross R."/>
            <person name="Yang R."/>
            <person name="Briner A.E."/>
            <person name="Felis G.E."/>
            <person name="de Vos W.M."/>
            <person name="Barrangou R."/>
            <person name="Klaenhammer T.R."/>
            <person name="Caufield P.W."/>
            <person name="Cui Y."/>
            <person name="Zhang H."/>
            <person name="O'Toole P.W."/>
        </authorList>
    </citation>
    <scope>NUCLEOTIDE SEQUENCE [LARGE SCALE GENOMIC DNA]</scope>
    <source>
        <strain evidence="2 3">DSM 20505</strain>
    </source>
</reference>
<dbReference type="EMBL" id="AYYO01000027">
    <property type="protein sequence ID" value="KRM55250.1"/>
    <property type="molecule type" value="Genomic_DNA"/>
</dbReference>
<evidence type="ECO:0000256" key="1">
    <source>
        <dbReference type="SAM" id="Phobius"/>
    </source>
</evidence>
<protein>
    <submittedName>
        <fullName evidence="2">Uncharacterized protein</fullName>
    </submittedName>
</protein>
<feature type="transmembrane region" description="Helical" evidence="1">
    <location>
        <begin position="12"/>
        <end position="37"/>
    </location>
</feature>